<dbReference type="GO" id="GO:0046933">
    <property type="term" value="F:proton-transporting ATP synthase activity, rotational mechanism"/>
    <property type="evidence" value="ECO:0007669"/>
    <property type="project" value="UniProtKB-UniRule"/>
</dbReference>
<keyword evidence="5 13" id="KW-0375">Hydrogen ion transport</keyword>
<comment type="similarity">
    <text evidence="1 13 14">Belongs to the ATPase B chain family.</text>
</comment>
<proteinExistence type="inferred from homology"/>
<dbReference type="Pfam" id="PF00430">
    <property type="entry name" value="ATP-synt_B"/>
    <property type="match status" value="1"/>
</dbReference>
<protein>
    <recommendedName>
        <fullName evidence="13">ATP synthase subunit b</fullName>
    </recommendedName>
    <alternativeName>
        <fullName evidence="13">ATP synthase F(0) sector subunit b</fullName>
    </alternativeName>
    <alternativeName>
        <fullName evidence="13">ATPase subunit I</fullName>
    </alternativeName>
    <alternativeName>
        <fullName evidence="13">F-type ATPase subunit b</fullName>
        <shortName evidence="13">F-ATPase subunit b</shortName>
    </alternativeName>
</protein>
<dbReference type="Proteomes" id="UP000438476">
    <property type="component" value="Unassembled WGS sequence"/>
</dbReference>
<keyword evidence="4 13" id="KW-0812">Transmembrane</keyword>
<evidence type="ECO:0000256" key="6">
    <source>
        <dbReference type="ARBA" id="ARBA00022989"/>
    </source>
</evidence>
<dbReference type="GO" id="GO:0045259">
    <property type="term" value="C:proton-transporting ATP synthase complex"/>
    <property type="evidence" value="ECO:0007669"/>
    <property type="project" value="UniProtKB-KW"/>
</dbReference>
<evidence type="ECO:0000256" key="3">
    <source>
        <dbReference type="ARBA" id="ARBA00022547"/>
    </source>
</evidence>
<comment type="subunit">
    <text evidence="13">F-type ATPases have 2 components, F(1) - the catalytic core - and F(0) - the membrane proton channel. F(1) has five subunits: alpha(3), beta(3), gamma(1), delta(1), epsilon(1). F(0) has three main subunits: a(1), b(2) and c(10-14). The alpha and beta chains form an alternating ring which encloses part of the gamma chain. F(1) is attached to F(0) by a central stalk formed by the gamma and epsilon chains, while a peripheral stalk is formed by the delta and b chains.</text>
</comment>
<dbReference type="HAMAP" id="MF_01398">
    <property type="entry name" value="ATP_synth_b_bprime"/>
    <property type="match status" value="1"/>
</dbReference>
<keyword evidence="9 13" id="KW-0066">ATP synthesis</keyword>
<dbReference type="InterPro" id="IPR002146">
    <property type="entry name" value="ATP_synth_b/b'su_bac/chlpt"/>
</dbReference>
<keyword evidence="15" id="KW-0175">Coiled coil</keyword>
<dbReference type="OrthoDB" id="7391503at2"/>
<evidence type="ECO:0000256" key="8">
    <source>
        <dbReference type="ARBA" id="ARBA00023136"/>
    </source>
</evidence>
<sequence length="188" mass="20478">MANHPEVFTTVDPDAGQFAEQPHDAGHVEPTAFGLEAFQWVAISMTVLILIMVVKKVPSLLASSLDGRIAAIREQLDDAKKLRAEAEELRQEYASKIANAEKDAAMMVEHARTEAEAIVTKAEEDSSLMVARRQQMAEDKIAAAERAAIEELRTKTANAATSAARSLIADKYEAEGDRQLVDSTISDL</sequence>
<evidence type="ECO:0000256" key="2">
    <source>
        <dbReference type="ARBA" id="ARBA00022448"/>
    </source>
</evidence>
<dbReference type="GO" id="GO:0012505">
    <property type="term" value="C:endomembrane system"/>
    <property type="evidence" value="ECO:0007669"/>
    <property type="project" value="UniProtKB-SubCell"/>
</dbReference>
<reference evidence="16 17" key="1">
    <citation type="submission" date="2019-12" db="EMBL/GenBank/DDBJ databases">
        <title>Genomic-based taxomic classification of the family Erythrobacteraceae.</title>
        <authorList>
            <person name="Xu L."/>
        </authorList>
    </citation>
    <scope>NUCLEOTIDE SEQUENCE [LARGE SCALE GENOMIC DNA]</scope>
    <source>
        <strain evidence="16 17">LMG 29518</strain>
    </source>
</reference>
<gene>
    <name evidence="13" type="primary">atpF</name>
    <name evidence="16" type="ORF">GRI91_01335</name>
</gene>
<dbReference type="InterPro" id="IPR050059">
    <property type="entry name" value="ATP_synthase_B_chain"/>
</dbReference>
<dbReference type="EMBL" id="WTYT01000001">
    <property type="protein sequence ID" value="MXO64401.1"/>
    <property type="molecule type" value="Genomic_DNA"/>
</dbReference>
<evidence type="ECO:0000313" key="16">
    <source>
        <dbReference type="EMBL" id="MXO64401.1"/>
    </source>
</evidence>
<dbReference type="GO" id="GO:0005886">
    <property type="term" value="C:plasma membrane"/>
    <property type="evidence" value="ECO:0007669"/>
    <property type="project" value="UniProtKB-SubCell"/>
</dbReference>
<evidence type="ECO:0000256" key="10">
    <source>
        <dbReference type="ARBA" id="ARBA00025198"/>
    </source>
</evidence>
<comment type="function">
    <text evidence="11">Component of the F(0) channel, it forms part of the peripheral stalk, linking F(1) to F(0). The b'-subunit is a diverged and duplicated form of b found in plants and photosynthetic bacteria.</text>
</comment>
<evidence type="ECO:0000256" key="5">
    <source>
        <dbReference type="ARBA" id="ARBA00022781"/>
    </source>
</evidence>
<dbReference type="PANTHER" id="PTHR33445">
    <property type="entry name" value="ATP SYNTHASE SUBUNIT B', CHLOROPLASTIC"/>
    <property type="match status" value="1"/>
</dbReference>
<dbReference type="GO" id="GO:0046961">
    <property type="term" value="F:proton-transporting ATPase activity, rotational mechanism"/>
    <property type="evidence" value="ECO:0007669"/>
    <property type="project" value="TreeGrafter"/>
</dbReference>
<keyword evidence="13" id="KW-1003">Cell membrane</keyword>
<evidence type="ECO:0000256" key="12">
    <source>
        <dbReference type="ARBA" id="ARBA00037847"/>
    </source>
</evidence>
<evidence type="ECO:0000256" key="11">
    <source>
        <dbReference type="ARBA" id="ARBA00025614"/>
    </source>
</evidence>
<evidence type="ECO:0000256" key="9">
    <source>
        <dbReference type="ARBA" id="ARBA00023310"/>
    </source>
</evidence>
<dbReference type="CDD" id="cd06503">
    <property type="entry name" value="ATP-synt_Fo_b"/>
    <property type="match status" value="1"/>
</dbReference>
<comment type="function">
    <text evidence="10 13">F(1)F(0) ATP synthase produces ATP from ADP in the presence of a proton or sodium gradient. F-type ATPases consist of two structural domains, F(1) containing the extramembraneous catalytic core and F(0) containing the membrane proton channel, linked together by a central stalk and a peripheral stalk. During catalysis, ATP synthesis in the catalytic domain of F(1) is coupled via a rotary mechanism of the central stalk subunits to proton translocation.</text>
</comment>
<keyword evidence="3 13" id="KW-0138">CF(0)</keyword>
<evidence type="ECO:0000256" key="4">
    <source>
        <dbReference type="ARBA" id="ARBA00022692"/>
    </source>
</evidence>
<keyword evidence="8 13" id="KW-0472">Membrane</keyword>
<keyword evidence="6 13" id="KW-1133">Transmembrane helix</keyword>
<comment type="caution">
    <text evidence="16">The sequence shown here is derived from an EMBL/GenBank/DDBJ whole genome shotgun (WGS) entry which is preliminary data.</text>
</comment>
<comment type="subcellular location">
    <subcellularLocation>
        <location evidence="13">Cell membrane</location>
        <topology evidence="13">Single-pass membrane protein</topology>
    </subcellularLocation>
    <subcellularLocation>
        <location evidence="12">Endomembrane system</location>
        <topology evidence="12">Single-pass membrane protein</topology>
    </subcellularLocation>
</comment>
<dbReference type="AlphaFoldDB" id="A0A6I4T2E8"/>
<keyword evidence="2 13" id="KW-0813">Transport</keyword>
<dbReference type="RefSeq" id="WP_160734835.1">
    <property type="nucleotide sequence ID" value="NZ_WTYT01000001.1"/>
</dbReference>
<dbReference type="PANTHER" id="PTHR33445:SF1">
    <property type="entry name" value="ATP SYNTHASE SUBUNIT B"/>
    <property type="match status" value="1"/>
</dbReference>
<accession>A0A6I4T2E8</accession>
<name>A0A6I4T2E8_9SPHN</name>
<feature type="coiled-coil region" evidence="15">
    <location>
        <begin position="69"/>
        <end position="103"/>
    </location>
</feature>
<evidence type="ECO:0000256" key="13">
    <source>
        <dbReference type="HAMAP-Rule" id="MF_01398"/>
    </source>
</evidence>
<feature type="transmembrane region" description="Helical" evidence="13">
    <location>
        <begin position="37"/>
        <end position="54"/>
    </location>
</feature>
<evidence type="ECO:0000256" key="14">
    <source>
        <dbReference type="RuleBase" id="RU003848"/>
    </source>
</evidence>
<evidence type="ECO:0000256" key="1">
    <source>
        <dbReference type="ARBA" id="ARBA00005513"/>
    </source>
</evidence>
<evidence type="ECO:0000256" key="15">
    <source>
        <dbReference type="SAM" id="Coils"/>
    </source>
</evidence>
<keyword evidence="7 13" id="KW-0406">Ion transport</keyword>
<evidence type="ECO:0000256" key="7">
    <source>
        <dbReference type="ARBA" id="ARBA00023065"/>
    </source>
</evidence>
<organism evidence="16 17">
    <name type="scientific">Altericroceibacterium endophyticum</name>
    <dbReference type="NCBI Taxonomy" id="1808508"/>
    <lineage>
        <taxon>Bacteria</taxon>
        <taxon>Pseudomonadati</taxon>
        <taxon>Pseudomonadota</taxon>
        <taxon>Alphaproteobacteria</taxon>
        <taxon>Sphingomonadales</taxon>
        <taxon>Erythrobacteraceae</taxon>
        <taxon>Altericroceibacterium</taxon>
    </lineage>
</organism>
<keyword evidence="17" id="KW-1185">Reference proteome</keyword>
<evidence type="ECO:0000313" key="17">
    <source>
        <dbReference type="Proteomes" id="UP000438476"/>
    </source>
</evidence>